<gene>
    <name evidence="9" type="ORF">ENV30_04605</name>
</gene>
<keyword evidence="6" id="KW-0324">Glycolysis</keyword>
<dbReference type="EMBL" id="DTFV01000064">
    <property type="protein sequence ID" value="HGI30575.1"/>
    <property type="molecule type" value="Genomic_DNA"/>
</dbReference>
<dbReference type="PANTHER" id="PTHR35848:SF6">
    <property type="entry name" value="CUPIN TYPE-2 DOMAIN-CONTAINING PROTEIN"/>
    <property type="match status" value="1"/>
</dbReference>
<evidence type="ECO:0000256" key="6">
    <source>
        <dbReference type="ARBA" id="ARBA00023152"/>
    </source>
</evidence>
<evidence type="ECO:0000256" key="5">
    <source>
        <dbReference type="ARBA" id="ARBA00022723"/>
    </source>
</evidence>
<dbReference type="GO" id="GO:0046872">
    <property type="term" value="F:metal ion binding"/>
    <property type="evidence" value="ECO:0007669"/>
    <property type="project" value="UniProtKB-KW"/>
</dbReference>
<evidence type="ECO:0000256" key="2">
    <source>
        <dbReference type="ARBA" id="ARBA00006542"/>
    </source>
</evidence>
<keyword evidence="4" id="KW-0312">Gluconeogenesis</keyword>
<organism evidence="9">
    <name type="scientific">Candidatus Caldatribacterium californiense</name>
    <dbReference type="NCBI Taxonomy" id="1454726"/>
    <lineage>
        <taxon>Bacteria</taxon>
        <taxon>Pseudomonadati</taxon>
        <taxon>Atribacterota</taxon>
        <taxon>Atribacteria</taxon>
        <taxon>Atribacterales</taxon>
        <taxon>Candidatus Caldatribacteriaceae</taxon>
        <taxon>Candidatus Caldatribacterium</taxon>
    </lineage>
</organism>
<comment type="caution">
    <text evidence="9">The sequence shown here is derived from an EMBL/GenBank/DDBJ whole genome shotgun (WGS) entry which is preliminary data.</text>
</comment>
<name>A0A7V3YGE6_9BACT</name>
<dbReference type="InterPro" id="IPR051610">
    <property type="entry name" value="GPI/OXD"/>
</dbReference>
<evidence type="ECO:0000259" key="8">
    <source>
        <dbReference type="Pfam" id="PF06560"/>
    </source>
</evidence>
<dbReference type="GO" id="GO:0006096">
    <property type="term" value="P:glycolytic process"/>
    <property type="evidence" value="ECO:0007669"/>
    <property type="project" value="UniProtKB-UniPathway"/>
</dbReference>
<dbReference type="Gene3D" id="2.60.120.10">
    <property type="entry name" value="Jelly Rolls"/>
    <property type="match status" value="1"/>
</dbReference>
<dbReference type="GO" id="GO:0004347">
    <property type="term" value="F:glucose-6-phosphate isomerase activity"/>
    <property type="evidence" value="ECO:0007669"/>
    <property type="project" value="UniProtKB-EC"/>
</dbReference>
<dbReference type="PANTHER" id="PTHR35848">
    <property type="entry name" value="OXALATE-BINDING PROTEIN"/>
    <property type="match status" value="1"/>
</dbReference>
<dbReference type="InterPro" id="IPR011051">
    <property type="entry name" value="RmlC_Cupin_sf"/>
</dbReference>
<reference evidence="9" key="1">
    <citation type="journal article" date="2020" name="mSystems">
        <title>Genome- and Community-Level Interaction Insights into Carbon Utilization and Element Cycling Functions of Hydrothermarchaeota in Hydrothermal Sediment.</title>
        <authorList>
            <person name="Zhou Z."/>
            <person name="Liu Y."/>
            <person name="Xu W."/>
            <person name="Pan J."/>
            <person name="Luo Z.H."/>
            <person name="Li M."/>
        </authorList>
    </citation>
    <scope>NUCLEOTIDE SEQUENCE [LARGE SCALE GENOMIC DNA]</scope>
    <source>
        <strain evidence="9">SpSt-747</strain>
    </source>
</reference>
<dbReference type="GO" id="GO:0005737">
    <property type="term" value="C:cytoplasm"/>
    <property type="evidence" value="ECO:0007669"/>
    <property type="project" value="InterPro"/>
</dbReference>
<dbReference type="GO" id="GO:0006094">
    <property type="term" value="P:gluconeogenesis"/>
    <property type="evidence" value="ECO:0007669"/>
    <property type="project" value="UniProtKB-KW"/>
</dbReference>
<dbReference type="UniPathway" id="UPA00109">
    <property type="reaction ID" value="UER00181"/>
</dbReference>
<comment type="catalytic activity">
    <reaction evidence="7">
        <text>alpha-D-glucose 6-phosphate = beta-D-fructose 6-phosphate</text>
        <dbReference type="Rhea" id="RHEA:11816"/>
        <dbReference type="ChEBI" id="CHEBI:57634"/>
        <dbReference type="ChEBI" id="CHEBI:58225"/>
        <dbReference type="EC" id="5.3.1.9"/>
    </reaction>
</comment>
<dbReference type="CDD" id="cd02218">
    <property type="entry name" value="cupin_PGI"/>
    <property type="match status" value="1"/>
</dbReference>
<dbReference type="InterPro" id="IPR014710">
    <property type="entry name" value="RmlC-like_jellyroll"/>
</dbReference>
<comment type="similarity">
    <text evidence="2">Belongs to the archaeal-type GPI family.</text>
</comment>
<feature type="domain" description="Glucose-6-phosphate isomerase prokaryote" evidence="8">
    <location>
        <begin position="22"/>
        <end position="181"/>
    </location>
</feature>
<dbReference type="EC" id="5.3.1.9" evidence="3"/>
<protein>
    <recommendedName>
        <fullName evidence="3">glucose-6-phosphate isomerase</fullName>
        <ecNumber evidence="3">5.3.1.9</ecNumber>
    </recommendedName>
</protein>
<evidence type="ECO:0000256" key="3">
    <source>
        <dbReference type="ARBA" id="ARBA00011952"/>
    </source>
</evidence>
<keyword evidence="5" id="KW-0479">Metal-binding</keyword>
<evidence type="ECO:0000256" key="7">
    <source>
        <dbReference type="ARBA" id="ARBA00029321"/>
    </source>
</evidence>
<proteinExistence type="inferred from homology"/>
<comment type="pathway">
    <text evidence="1">Carbohydrate degradation; glycolysis; D-glyceraldehyde 3-phosphate and glycerone phosphate from D-glucose: step 2/4.</text>
</comment>
<dbReference type="SUPFAM" id="SSF51182">
    <property type="entry name" value="RmlC-like cupins"/>
    <property type="match status" value="1"/>
</dbReference>
<dbReference type="AlphaFoldDB" id="A0A7V3YGE6"/>
<evidence type="ECO:0000256" key="1">
    <source>
        <dbReference type="ARBA" id="ARBA00004926"/>
    </source>
</evidence>
<accession>A0A7V3YGE6</accession>
<dbReference type="Pfam" id="PF06560">
    <property type="entry name" value="GPI"/>
    <property type="match status" value="1"/>
</dbReference>
<evidence type="ECO:0000313" key="9">
    <source>
        <dbReference type="EMBL" id="HGI30575.1"/>
    </source>
</evidence>
<sequence>MKPFNVFVDFATGELKPGKRVVRRLSDVKYIFQNQEAAEAMLREGDPLVYEVIYAEIPEEPGHLAHCTTIIYPGKVGQEFFLTKGHLHEKLDTAEIYFCLRGEGRLIMASPEGECEVLPMYPGTASYIPPFWSHRSVNVGKEPLIFYCIFPADAGHDYATIEETGFPKVVLEEDGQVVVRENPKWKPKR</sequence>
<evidence type="ECO:0000256" key="4">
    <source>
        <dbReference type="ARBA" id="ARBA00022432"/>
    </source>
</evidence>
<dbReference type="InterPro" id="IPR010551">
    <property type="entry name" value="G6P_isomerase_prok"/>
</dbReference>